<feature type="chain" id="PRO_5046233340" description="DUF4595 domain-containing protein" evidence="1">
    <location>
        <begin position="24"/>
        <end position="247"/>
    </location>
</feature>
<reference evidence="2 3" key="1">
    <citation type="submission" date="2023-03" db="EMBL/GenBank/DDBJ databases">
        <title>Muricauda XX sp. nov. and Muricauda XXX sp. nov., two novel species isolated from Okinawa Trough.</title>
        <authorList>
            <person name="Cao W."/>
            <person name="Deng X."/>
        </authorList>
    </citation>
    <scope>NUCLEOTIDE SEQUENCE [LARGE SCALE GENOMIC DNA]</scope>
    <source>
        <strain evidence="2 3">334s03</strain>
    </source>
</reference>
<evidence type="ECO:0000256" key="1">
    <source>
        <dbReference type="SAM" id="SignalP"/>
    </source>
</evidence>
<sequence>MKKRILTVSVFPLLFMLLGILQGCEDDDDVIIITRYYAYEDAEEAIAVSLSYGTYGMVSNMNRASEEIQENNDCDSLYQKTDSFYDETYTGYISYEYEYQEAYIWSCEPDSKVEYDLSATQHLEVVRANYDHEIELDFDITGLDEANEAEAYSGTYKRTGEWESNYNQETYSFEFDSTLIETLVSKESNKIYAGTATFTLVQNYSYSNVTYTYEGTVEFVSDEEARVEFDSGEVFYVDLGNISIAED</sequence>
<keyword evidence="1" id="KW-0732">Signal</keyword>
<dbReference type="Proteomes" id="UP001221366">
    <property type="component" value="Unassembled WGS sequence"/>
</dbReference>
<dbReference type="PROSITE" id="PS51257">
    <property type="entry name" value="PROKAR_LIPOPROTEIN"/>
    <property type="match status" value="1"/>
</dbReference>
<feature type="signal peptide" evidence="1">
    <location>
        <begin position="1"/>
        <end position="23"/>
    </location>
</feature>
<organism evidence="2 3">
    <name type="scientific">Flagellimonas yonaguniensis</name>
    <dbReference type="NCBI Taxonomy" id="3031325"/>
    <lineage>
        <taxon>Bacteria</taxon>
        <taxon>Pseudomonadati</taxon>
        <taxon>Bacteroidota</taxon>
        <taxon>Flavobacteriia</taxon>
        <taxon>Flavobacteriales</taxon>
        <taxon>Flavobacteriaceae</taxon>
        <taxon>Flagellimonas</taxon>
    </lineage>
</organism>
<evidence type="ECO:0000313" key="2">
    <source>
        <dbReference type="EMBL" id="MDF0715975.1"/>
    </source>
</evidence>
<dbReference type="RefSeq" id="WP_275615220.1">
    <property type="nucleotide sequence ID" value="NZ_JARFVB010000003.1"/>
</dbReference>
<keyword evidence="3" id="KW-1185">Reference proteome</keyword>
<evidence type="ECO:0008006" key="4">
    <source>
        <dbReference type="Google" id="ProtNLM"/>
    </source>
</evidence>
<name>A0ABT5XXV5_9FLAO</name>
<evidence type="ECO:0000313" key="3">
    <source>
        <dbReference type="Proteomes" id="UP001221366"/>
    </source>
</evidence>
<gene>
    <name evidence="2" type="ORF">PY092_07440</name>
</gene>
<protein>
    <recommendedName>
        <fullName evidence="4">DUF4595 domain-containing protein</fullName>
    </recommendedName>
</protein>
<comment type="caution">
    <text evidence="2">The sequence shown here is derived from an EMBL/GenBank/DDBJ whole genome shotgun (WGS) entry which is preliminary data.</text>
</comment>
<proteinExistence type="predicted"/>
<accession>A0ABT5XXV5</accession>
<dbReference type="EMBL" id="JARFVB010000003">
    <property type="protein sequence ID" value="MDF0715975.1"/>
    <property type="molecule type" value="Genomic_DNA"/>
</dbReference>